<name>A0A0F9V1G6_9ZZZZ</name>
<sequence>MVKVKKVEGVESGLGKRVILIDGVKYVADYEKSKRIDGIEHTDKIIFKKFDEERYEKDMKIVIDCLKNKTTTEELLSQILKDIDMKDLRKLAKRIKDKKPIRKHKGCLGFKIGDAYVQLVE</sequence>
<comment type="caution">
    <text evidence="1">The sequence shown here is derived from an EMBL/GenBank/DDBJ whole genome shotgun (WGS) entry which is preliminary data.</text>
</comment>
<proteinExistence type="predicted"/>
<dbReference type="AlphaFoldDB" id="A0A0F9V1G6"/>
<gene>
    <name evidence="1" type="ORF">LCGC14_0462150</name>
</gene>
<protein>
    <submittedName>
        <fullName evidence="1">Uncharacterized protein</fullName>
    </submittedName>
</protein>
<accession>A0A0F9V1G6</accession>
<evidence type="ECO:0000313" key="1">
    <source>
        <dbReference type="EMBL" id="KKN67351.1"/>
    </source>
</evidence>
<reference evidence="1" key="1">
    <citation type="journal article" date="2015" name="Nature">
        <title>Complex archaea that bridge the gap between prokaryotes and eukaryotes.</title>
        <authorList>
            <person name="Spang A."/>
            <person name="Saw J.H."/>
            <person name="Jorgensen S.L."/>
            <person name="Zaremba-Niedzwiedzka K."/>
            <person name="Martijn J."/>
            <person name="Lind A.E."/>
            <person name="van Eijk R."/>
            <person name="Schleper C."/>
            <person name="Guy L."/>
            <person name="Ettema T.J."/>
        </authorList>
    </citation>
    <scope>NUCLEOTIDE SEQUENCE</scope>
</reference>
<dbReference type="EMBL" id="LAZR01000476">
    <property type="protein sequence ID" value="KKN67351.1"/>
    <property type="molecule type" value="Genomic_DNA"/>
</dbReference>
<organism evidence="1">
    <name type="scientific">marine sediment metagenome</name>
    <dbReference type="NCBI Taxonomy" id="412755"/>
    <lineage>
        <taxon>unclassified sequences</taxon>
        <taxon>metagenomes</taxon>
        <taxon>ecological metagenomes</taxon>
    </lineage>
</organism>